<accession>A0AAE0VS80</accession>
<sequence length="204" mass="22444">MALSQAITVEDLEVCLSYKFDTNESADIMLLKSTTLSSRVLTGLPTTWPIIADTHAVSYTHLKSLEVTKLFLTGANLAGNLSMGGFRVNFLLPTTGTPFKDSSASFKHVTDYALIDVVNKFYVDKRRVKQWSYCGVTVSDGESTRIFYIGIQFSHHVVLSNTTNECDTAGRVLTWRLYGITSNVSAYVLYNGNTAIGTTVITDT</sequence>
<proteinExistence type="predicted"/>
<keyword evidence="2" id="KW-1185">Reference proteome</keyword>
<gene>
    <name evidence="1" type="ORF">CHS0354_012178</name>
</gene>
<evidence type="ECO:0000313" key="1">
    <source>
        <dbReference type="EMBL" id="KAK3588121.1"/>
    </source>
</evidence>
<comment type="caution">
    <text evidence="1">The sequence shown here is derived from an EMBL/GenBank/DDBJ whole genome shotgun (WGS) entry which is preliminary data.</text>
</comment>
<dbReference type="AlphaFoldDB" id="A0AAE0VS80"/>
<dbReference type="Proteomes" id="UP001195483">
    <property type="component" value="Unassembled WGS sequence"/>
</dbReference>
<organism evidence="1 2">
    <name type="scientific">Potamilus streckersoni</name>
    <dbReference type="NCBI Taxonomy" id="2493646"/>
    <lineage>
        <taxon>Eukaryota</taxon>
        <taxon>Metazoa</taxon>
        <taxon>Spiralia</taxon>
        <taxon>Lophotrochozoa</taxon>
        <taxon>Mollusca</taxon>
        <taxon>Bivalvia</taxon>
        <taxon>Autobranchia</taxon>
        <taxon>Heteroconchia</taxon>
        <taxon>Palaeoheterodonta</taxon>
        <taxon>Unionida</taxon>
        <taxon>Unionoidea</taxon>
        <taxon>Unionidae</taxon>
        <taxon>Ambleminae</taxon>
        <taxon>Lampsilini</taxon>
        <taxon>Potamilus</taxon>
    </lineage>
</organism>
<reference evidence="1" key="3">
    <citation type="submission" date="2023-05" db="EMBL/GenBank/DDBJ databases">
        <authorList>
            <person name="Smith C.H."/>
        </authorList>
    </citation>
    <scope>NUCLEOTIDE SEQUENCE</scope>
    <source>
        <strain evidence="1">CHS0354</strain>
        <tissue evidence="1">Mantle</tissue>
    </source>
</reference>
<reference evidence="1" key="2">
    <citation type="journal article" date="2021" name="Genome Biol. Evol.">
        <title>Developing a high-quality reference genome for a parasitic bivalve with doubly uniparental inheritance (Bivalvia: Unionida).</title>
        <authorList>
            <person name="Smith C.H."/>
        </authorList>
    </citation>
    <scope>NUCLEOTIDE SEQUENCE</scope>
    <source>
        <strain evidence="1">CHS0354</strain>
        <tissue evidence="1">Mantle</tissue>
    </source>
</reference>
<evidence type="ECO:0000313" key="2">
    <source>
        <dbReference type="Proteomes" id="UP001195483"/>
    </source>
</evidence>
<dbReference type="EMBL" id="JAEAOA010000745">
    <property type="protein sequence ID" value="KAK3588121.1"/>
    <property type="molecule type" value="Genomic_DNA"/>
</dbReference>
<protein>
    <submittedName>
        <fullName evidence="1">Uncharacterized protein</fullName>
    </submittedName>
</protein>
<name>A0AAE0VS80_9BIVA</name>
<reference evidence="1" key="1">
    <citation type="journal article" date="2021" name="Genome Biol. Evol.">
        <title>A High-Quality Reference Genome for a Parasitic Bivalve with Doubly Uniparental Inheritance (Bivalvia: Unionida).</title>
        <authorList>
            <person name="Smith C.H."/>
        </authorList>
    </citation>
    <scope>NUCLEOTIDE SEQUENCE</scope>
    <source>
        <strain evidence="1">CHS0354</strain>
    </source>
</reference>